<feature type="coiled-coil region" evidence="1">
    <location>
        <begin position="102"/>
        <end position="136"/>
    </location>
</feature>
<evidence type="ECO:0000313" key="3">
    <source>
        <dbReference type="Proteomes" id="UP000053237"/>
    </source>
</evidence>
<dbReference type="AlphaFoldDB" id="A0A024FYR8"/>
<gene>
    <name evidence="2" type="ORF">BN9_002010</name>
</gene>
<dbReference type="OrthoDB" id="71197at2759"/>
<feature type="coiled-coil region" evidence="1">
    <location>
        <begin position="180"/>
        <end position="241"/>
    </location>
</feature>
<comment type="caution">
    <text evidence="2">The sequence shown here is derived from an EMBL/GenBank/DDBJ whole genome shotgun (WGS) entry which is preliminary data.</text>
</comment>
<dbReference type="STRING" id="65357.A0A024FYR8"/>
<dbReference type="Proteomes" id="UP000053237">
    <property type="component" value="Unassembled WGS sequence"/>
</dbReference>
<reference evidence="2 3" key="1">
    <citation type="submission" date="2012-05" db="EMBL/GenBank/DDBJ databases">
        <title>Recombination and specialization in a pathogen metapopulation.</title>
        <authorList>
            <person name="Gardiner A."/>
            <person name="Kemen E."/>
            <person name="Schultz-Larsen T."/>
            <person name="MacLean D."/>
            <person name="Van Oosterhout C."/>
            <person name="Jones J.D.G."/>
        </authorList>
    </citation>
    <scope>NUCLEOTIDE SEQUENCE [LARGE SCALE GENOMIC DNA]</scope>
    <source>
        <strain evidence="2 3">Ac Nc2</strain>
    </source>
</reference>
<feature type="coiled-coil region" evidence="1">
    <location>
        <begin position="365"/>
        <end position="392"/>
    </location>
</feature>
<organism evidence="2 3">
    <name type="scientific">Albugo candida</name>
    <dbReference type="NCBI Taxonomy" id="65357"/>
    <lineage>
        <taxon>Eukaryota</taxon>
        <taxon>Sar</taxon>
        <taxon>Stramenopiles</taxon>
        <taxon>Oomycota</taxon>
        <taxon>Peronosporomycetes</taxon>
        <taxon>Albuginales</taxon>
        <taxon>Albuginaceae</taxon>
        <taxon>Albugo</taxon>
    </lineage>
</organism>
<sequence length="584" mass="66389">MCNPGDNFVEADCRMYQQPDEEDELKRAARAGILLLEKNEELQAENCALQAQLEVLTREKMSLCEKLEEQKIVIQNSVEERKHSYTELNSLELAFRDKSALVVQLVEQEERLRQDLASVQEKCAKLEQRCDEAVADNHSCADKPRSNRSDINAMIPSTSDAGEQIALEYLELNKKWMKGAQEIEALQVQLKNALEDAKSLRRNSVTLSAHNCMKNNLAIQNAELQDLNQSLRYELKEAKKVVNSQQSMIQMYKQIAESRPFSSDCTCNKEHDIPASLGTELLESNARLEKELRDLKMQKHAAFSGIGNEYIKHDPQLSEWSDGVDNHLDEGLNTAAYQNLLAEFRKKDLFLERANQQYYAAKSSQKALEDCNRVAQQEIAKLTEQLQHQMKALVCPRFDHDNSDELSEGWFVEETFYPAPPSDLNSPLIMCLIQHWTSDKAEISRLADWLHATTQKSAETNALRLNKLPSEVAAGFIQLLVPILKEKHGVSITIKRRDSKQIVSDLILKRDSIDGSTTCPTLSESTEEVPISTNYFPFLEQLSTEQPFTEKTESTADCSQMECMRGVRGVVSRFLRGETQFLYG</sequence>
<dbReference type="EMBL" id="CAIX01000001">
    <property type="protein sequence ID" value="CCI39418.1"/>
    <property type="molecule type" value="Genomic_DNA"/>
</dbReference>
<evidence type="ECO:0000256" key="1">
    <source>
        <dbReference type="SAM" id="Coils"/>
    </source>
</evidence>
<evidence type="ECO:0000313" key="2">
    <source>
        <dbReference type="EMBL" id="CCI39418.1"/>
    </source>
</evidence>
<accession>A0A024FYR8</accession>
<keyword evidence="3" id="KW-1185">Reference proteome</keyword>
<proteinExistence type="predicted"/>
<dbReference type="InParanoid" id="A0A024FYR8"/>
<keyword evidence="1" id="KW-0175">Coiled coil</keyword>
<name>A0A024FYR8_9STRA</name>
<protein>
    <submittedName>
        <fullName evidence="2">Uncharacterized protein</fullName>
    </submittedName>
</protein>